<comment type="caution">
    <text evidence="1">The sequence shown here is derived from an EMBL/GenBank/DDBJ whole genome shotgun (WGS) entry which is preliminary data.</text>
</comment>
<evidence type="ECO:0000313" key="1">
    <source>
        <dbReference type="EMBL" id="KAI8043841.1"/>
    </source>
</evidence>
<evidence type="ECO:0000313" key="2">
    <source>
        <dbReference type="Proteomes" id="UP001059596"/>
    </source>
</evidence>
<dbReference type="AlphaFoldDB" id="A0A9P9YVG9"/>
<gene>
    <name evidence="1" type="ORF">M5D96_005179</name>
</gene>
<organism evidence="1 2">
    <name type="scientific">Drosophila gunungcola</name>
    <name type="common">fruit fly</name>
    <dbReference type="NCBI Taxonomy" id="103775"/>
    <lineage>
        <taxon>Eukaryota</taxon>
        <taxon>Metazoa</taxon>
        <taxon>Ecdysozoa</taxon>
        <taxon>Arthropoda</taxon>
        <taxon>Hexapoda</taxon>
        <taxon>Insecta</taxon>
        <taxon>Pterygota</taxon>
        <taxon>Neoptera</taxon>
        <taxon>Endopterygota</taxon>
        <taxon>Diptera</taxon>
        <taxon>Brachycera</taxon>
        <taxon>Muscomorpha</taxon>
        <taxon>Ephydroidea</taxon>
        <taxon>Drosophilidae</taxon>
        <taxon>Drosophila</taxon>
        <taxon>Sophophora</taxon>
    </lineage>
</organism>
<protein>
    <submittedName>
        <fullName evidence="1">Uncharacterized protein</fullName>
    </submittedName>
</protein>
<name>A0A9P9YVG9_9MUSC</name>
<reference evidence="1" key="1">
    <citation type="journal article" date="2023" name="Genome Biol. Evol.">
        <title>Long-read-based Genome Assembly of Drosophila gunungcola Reveals Fewer Chemosensory Genes in Flower-breeding Species.</title>
        <authorList>
            <person name="Negi A."/>
            <person name="Liao B.Y."/>
            <person name="Yeh S.D."/>
        </authorList>
    </citation>
    <scope>NUCLEOTIDE SEQUENCE</scope>
    <source>
        <strain evidence="1">Sukarami</strain>
    </source>
</reference>
<dbReference type="EMBL" id="JAMKOV010000002">
    <property type="protein sequence ID" value="KAI8043841.1"/>
    <property type="molecule type" value="Genomic_DNA"/>
</dbReference>
<proteinExistence type="predicted"/>
<keyword evidence="2" id="KW-1185">Reference proteome</keyword>
<accession>A0A9P9YVG9</accession>
<sequence>MCERNTRIISARKRNLRKPKVMKSFLLIPAKQVYL</sequence>
<dbReference type="Proteomes" id="UP001059596">
    <property type="component" value="Unassembled WGS sequence"/>
</dbReference>